<evidence type="ECO:0000313" key="2">
    <source>
        <dbReference type="Proteomes" id="UP000034078"/>
    </source>
</evidence>
<comment type="caution">
    <text evidence="1">The sequence shown here is derived from an EMBL/GenBank/DDBJ whole genome shotgun (WGS) entry which is preliminary data.</text>
</comment>
<dbReference type="Proteomes" id="UP000034078">
    <property type="component" value="Unassembled WGS sequence"/>
</dbReference>
<evidence type="ECO:0000313" key="1">
    <source>
        <dbReference type="EMBL" id="KKT99013.1"/>
    </source>
</evidence>
<reference evidence="1 2" key="1">
    <citation type="journal article" date="2015" name="Nature">
        <title>rRNA introns, odd ribosomes, and small enigmatic genomes across a large radiation of phyla.</title>
        <authorList>
            <person name="Brown C.T."/>
            <person name="Hug L.A."/>
            <person name="Thomas B.C."/>
            <person name="Sharon I."/>
            <person name="Castelle C.J."/>
            <person name="Singh A."/>
            <person name="Wilkins M.J."/>
            <person name="Williams K.H."/>
            <person name="Banfield J.F."/>
        </authorList>
    </citation>
    <scope>NUCLEOTIDE SEQUENCE [LARGE SCALE GENOMIC DNA]</scope>
</reference>
<dbReference type="EMBL" id="LCKO01000014">
    <property type="protein sequence ID" value="KKT99013.1"/>
    <property type="molecule type" value="Genomic_DNA"/>
</dbReference>
<name>A0A837IDC8_9BACT</name>
<sequence length="101" mass="11706">MSYRTLNYEVSVDRDKLLDLFLGRGNLLITLDGQTTTLQRIYDLGFLRDLDDREFYSAKIEGVSDAPNITEVDGKCTLALLNFNRDIFILNLELHLQDQYE</sequence>
<gene>
    <name evidence="1" type="ORF">UX01_C0014G0003</name>
</gene>
<dbReference type="AlphaFoldDB" id="A0A837IDC8"/>
<organism evidence="1 2">
    <name type="scientific">Candidatus Collierbacteria bacterium GW2011_GWB2_45_17</name>
    <dbReference type="NCBI Taxonomy" id="1618388"/>
    <lineage>
        <taxon>Bacteria</taxon>
        <taxon>Candidatus Collieribacteriota</taxon>
    </lineage>
</organism>
<proteinExistence type="predicted"/>
<accession>A0A837IDC8</accession>
<protein>
    <submittedName>
        <fullName evidence="1">Uncharacterized protein</fullName>
    </submittedName>
</protein>